<dbReference type="EMBL" id="PVTJ01000008">
    <property type="protein sequence ID" value="PRY56715.1"/>
    <property type="molecule type" value="Genomic_DNA"/>
</dbReference>
<dbReference type="OrthoDB" id="6929199at2"/>
<evidence type="ECO:0000256" key="1">
    <source>
        <dbReference type="ARBA" id="ARBA00023125"/>
    </source>
</evidence>
<name>A0A2T0UFI7_9ACTN</name>
<dbReference type="Pfam" id="PF00440">
    <property type="entry name" value="TetR_N"/>
    <property type="match status" value="1"/>
</dbReference>
<proteinExistence type="predicted"/>
<dbReference type="RefSeq" id="WP_106365517.1">
    <property type="nucleotide sequence ID" value="NZ_PVTJ01000008.1"/>
</dbReference>
<evidence type="ECO:0000313" key="5">
    <source>
        <dbReference type="Proteomes" id="UP000238176"/>
    </source>
</evidence>
<gene>
    <name evidence="4" type="ORF">B0I28_10826</name>
</gene>
<feature type="domain" description="HTH tetR-type" evidence="3">
    <location>
        <begin position="12"/>
        <end position="72"/>
    </location>
</feature>
<dbReference type="SUPFAM" id="SSF46689">
    <property type="entry name" value="Homeodomain-like"/>
    <property type="match status" value="1"/>
</dbReference>
<evidence type="ECO:0000256" key="2">
    <source>
        <dbReference type="PROSITE-ProRule" id="PRU00335"/>
    </source>
</evidence>
<dbReference type="InterPro" id="IPR009057">
    <property type="entry name" value="Homeodomain-like_sf"/>
</dbReference>
<dbReference type="PRINTS" id="PR00455">
    <property type="entry name" value="HTHTETR"/>
</dbReference>
<dbReference type="Gene3D" id="1.10.357.10">
    <property type="entry name" value="Tetracycline Repressor, domain 2"/>
    <property type="match status" value="1"/>
</dbReference>
<reference evidence="4 5" key="1">
    <citation type="submission" date="2018-03" db="EMBL/GenBank/DDBJ databases">
        <title>Genomic Encyclopedia of Type Strains, Phase III (KMG-III): the genomes of soil and plant-associated and newly described type strains.</title>
        <authorList>
            <person name="Whitman W."/>
        </authorList>
    </citation>
    <scope>NUCLEOTIDE SEQUENCE [LARGE SCALE GENOMIC DNA]</scope>
    <source>
        <strain evidence="4 5">CGMCC 4.7067</strain>
    </source>
</reference>
<dbReference type="GO" id="GO:0000976">
    <property type="term" value="F:transcription cis-regulatory region binding"/>
    <property type="evidence" value="ECO:0007669"/>
    <property type="project" value="TreeGrafter"/>
</dbReference>
<sequence length="192" mass="21259">MAGTRREVPNDPGRRERILDAALDVVAESGVHGTTHRRIAARAGVPLGSLTYYFEGLDGLLVQAFARLADAMSAHYRATLERAATREDAEAAVVELICGPEYATSREMALIFEMYAYANHHPEAMAIMRAWLLRSRESLKLHFPEHVCLALDVLIEGWPIHRSVERAPLDRGLVAATVRAIVGTLDPEPQEH</sequence>
<keyword evidence="5" id="KW-1185">Reference proteome</keyword>
<protein>
    <submittedName>
        <fullName evidence="4">TetR family transcriptional regulator</fullName>
    </submittedName>
</protein>
<organism evidence="4 5">
    <name type="scientific">Glycomyces artemisiae</name>
    <dbReference type="NCBI Taxonomy" id="1076443"/>
    <lineage>
        <taxon>Bacteria</taxon>
        <taxon>Bacillati</taxon>
        <taxon>Actinomycetota</taxon>
        <taxon>Actinomycetes</taxon>
        <taxon>Glycomycetales</taxon>
        <taxon>Glycomycetaceae</taxon>
        <taxon>Glycomyces</taxon>
    </lineage>
</organism>
<dbReference type="InterPro" id="IPR001647">
    <property type="entry name" value="HTH_TetR"/>
</dbReference>
<feature type="DNA-binding region" description="H-T-H motif" evidence="2">
    <location>
        <begin position="35"/>
        <end position="54"/>
    </location>
</feature>
<dbReference type="Proteomes" id="UP000238176">
    <property type="component" value="Unassembled WGS sequence"/>
</dbReference>
<comment type="caution">
    <text evidence="4">The sequence shown here is derived from an EMBL/GenBank/DDBJ whole genome shotgun (WGS) entry which is preliminary data.</text>
</comment>
<dbReference type="PANTHER" id="PTHR30055">
    <property type="entry name" value="HTH-TYPE TRANSCRIPTIONAL REGULATOR RUTR"/>
    <property type="match status" value="1"/>
</dbReference>
<evidence type="ECO:0000259" key="3">
    <source>
        <dbReference type="PROSITE" id="PS50977"/>
    </source>
</evidence>
<accession>A0A2T0UFI7</accession>
<dbReference type="PANTHER" id="PTHR30055:SF226">
    <property type="entry name" value="HTH-TYPE TRANSCRIPTIONAL REGULATOR PKSA"/>
    <property type="match status" value="1"/>
</dbReference>
<dbReference type="GO" id="GO:0003700">
    <property type="term" value="F:DNA-binding transcription factor activity"/>
    <property type="evidence" value="ECO:0007669"/>
    <property type="project" value="TreeGrafter"/>
</dbReference>
<dbReference type="PROSITE" id="PS50977">
    <property type="entry name" value="HTH_TETR_2"/>
    <property type="match status" value="1"/>
</dbReference>
<dbReference type="AlphaFoldDB" id="A0A2T0UFI7"/>
<dbReference type="InterPro" id="IPR050109">
    <property type="entry name" value="HTH-type_TetR-like_transc_reg"/>
</dbReference>
<evidence type="ECO:0000313" key="4">
    <source>
        <dbReference type="EMBL" id="PRY56715.1"/>
    </source>
</evidence>
<keyword evidence="1 2" id="KW-0238">DNA-binding</keyword>